<dbReference type="AlphaFoldDB" id="A0A225UGL7"/>
<proteinExistence type="predicted"/>
<name>A0A225UGL7_9STRA</name>
<feature type="non-terminal residue" evidence="1">
    <location>
        <position position="1"/>
    </location>
</feature>
<gene>
    <name evidence="1" type="ORF">PHMEG_00038916</name>
</gene>
<evidence type="ECO:0000313" key="2">
    <source>
        <dbReference type="Proteomes" id="UP000198211"/>
    </source>
</evidence>
<keyword evidence="2" id="KW-1185">Reference proteome</keyword>
<dbReference type="Proteomes" id="UP000198211">
    <property type="component" value="Unassembled WGS sequence"/>
</dbReference>
<accession>A0A225UGL7</accession>
<dbReference type="EMBL" id="NBNE01018628">
    <property type="protein sequence ID" value="OWY92185.1"/>
    <property type="molecule type" value="Genomic_DNA"/>
</dbReference>
<reference evidence="2" key="1">
    <citation type="submission" date="2017-03" db="EMBL/GenBank/DDBJ databases">
        <title>Phytopthora megakarya and P. palmivora, two closely related causual agents of cacao black pod achieved similar genome size and gene model numbers by different mechanisms.</title>
        <authorList>
            <person name="Ali S."/>
            <person name="Shao J."/>
            <person name="Larry D.J."/>
            <person name="Kronmiller B."/>
            <person name="Shen D."/>
            <person name="Strem M.D."/>
            <person name="Melnick R.L."/>
            <person name="Guiltinan M.J."/>
            <person name="Tyler B.M."/>
            <person name="Meinhardt L.W."/>
            <person name="Bailey B.A."/>
        </authorList>
    </citation>
    <scope>NUCLEOTIDE SEQUENCE [LARGE SCALE GENOMIC DNA]</scope>
    <source>
        <strain evidence="2">zdho120</strain>
    </source>
</reference>
<evidence type="ECO:0000313" key="1">
    <source>
        <dbReference type="EMBL" id="OWY92185.1"/>
    </source>
</evidence>
<sequence>ATTMATDWDFLNPWTILLYDNLMQGPSDDSFSFSCPSRPVDRQYERPCYLWIPADRGMRQRLREAIELFSILSVVDNRVFADELPQNPENSLRETDLTSFPTWELWPAENLHVPVSSNAIDTPITWDSFLGYSDEYSPEFLVALQQLKNTGLEDGNRMDGMFRIDWSFENELIIGFVGIKSTQHRVVDGLPDVGRERTPHIIPQ</sequence>
<comment type="caution">
    <text evidence="1">The sequence shown here is derived from an EMBL/GenBank/DDBJ whole genome shotgun (WGS) entry which is preliminary data.</text>
</comment>
<organism evidence="1 2">
    <name type="scientific">Phytophthora megakarya</name>
    <dbReference type="NCBI Taxonomy" id="4795"/>
    <lineage>
        <taxon>Eukaryota</taxon>
        <taxon>Sar</taxon>
        <taxon>Stramenopiles</taxon>
        <taxon>Oomycota</taxon>
        <taxon>Peronosporomycetes</taxon>
        <taxon>Peronosporales</taxon>
        <taxon>Peronosporaceae</taxon>
        <taxon>Phytophthora</taxon>
    </lineage>
</organism>
<protein>
    <submittedName>
        <fullName evidence="1">Uncharacterized protein</fullName>
    </submittedName>
</protein>